<accession>A0ABV0USA7</accession>
<sequence length="102" mass="11343">MQETLQTSGIRCSGKILQDQNWTLLPSCKAVDITAYYFEHTIPVVGQGSWMELDGDGWSSAQDNPGRKSVRGCGRLETGARSTFQQENHPKHTARAAKEQFT</sequence>
<proteinExistence type="predicted"/>
<gene>
    <name evidence="2" type="ORF">ILYODFUR_011215</name>
</gene>
<evidence type="ECO:0000256" key="1">
    <source>
        <dbReference type="SAM" id="MobiDB-lite"/>
    </source>
</evidence>
<dbReference type="EMBL" id="JAHRIQ010081939">
    <property type="protein sequence ID" value="MEQ2247631.1"/>
    <property type="molecule type" value="Genomic_DNA"/>
</dbReference>
<name>A0ABV0USA7_9TELE</name>
<evidence type="ECO:0000313" key="2">
    <source>
        <dbReference type="EMBL" id="MEQ2247631.1"/>
    </source>
</evidence>
<protein>
    <submittedName>
        <fullName evidence="2">Uncharacterized protein</fullName>
    </submittedName>
</protein>
<organism evidence="2 3">
    <name type="scientific">Ilyodon furcidens</name>
    <name type="common">goldbreast splitfin</name>
    <dbReference type="NCBI Taxonomy" id="33524"/>
    <lineage>
        <taxon>Eukaryota</taxon>
        <taxon>Metazoa</taxon>
        <taxon>Chordata</taxon>
        <taxon>Craniata</taxon>
        <taxon>Vertebrata</taxon>
        <taxon>Euteleostomi</taxon>
        <taxon>Actinopterygii</taxon>
        <taxon>Neopterygii</taxon>
        <taxon>Teleostei</taxon>
        <taxon>Neoteleostei</taxon>
        <taxon>Acanthomorphata</taxon>
        <taxon>Ovalentaria</taxon>
        <taxon>Atherinomorphae</taxon>
        <taxon>Cyprinodontiformes</taxon>
        <taxon>Goodeidae</taxon>
        <taxon>Ilyodon</taxon>
    </lineage>
</organism>
<evidence type="ECO:0000313" key="3">
    <source>
        <dbReference type="Proteomes" id="UP001482620"/>
    </source>
</evidence>
<comment type="caution">
    <text evidence="2">The sequence shown here is derived from an EMBL/GenBank/DDBJ whole genome shotgun (WGS) entry which is preliminary data.</text>
</comment>
<keyword evidence="3" id="KW-1185">Reference proteome</keyword>
<dbReference type="Proteomes" id="UP001482620">
    <property type="component" value="Unassembled WGS sequence"/>
</dbReference>
<reference evidence="2 3" key="1">
    <citation type="submission" date="2021-06" db="EMBL/GenBank/DDBJ databases">
        <authorList>
            <person name="Palmer J.M."/>
        </authorList>
    </citation>
    <scope>NUCLEOTIDE SEQUENCE [LARGE SCALE GENOMIC DNA]</scope>
    <source>
        <strain evidence="3">if_2019</strain>
        <tissue evidence="2">Muscle</tissue>
    </source>
</reference>
<feature type="region of interest" description="Disordered" evidence="1">
    <location>
        <begin position="56"/>
        <end position="102"/>
    </location>
</feature>